<dbReference type="InterPro" id="IPR035291">
    <property type="entry name" value="DUF5354"/>
</dbReference>
<sequence length="115" mass="13468">MVNRKLEGEIKEVSNSDWNYCMLIPQTTSNLMRGRLSGIGPVNDYTKIYDETFSSSNSLYTILSMCILERYNFTPLFKQRKLEPEFMFRCVCNYDKCNSEANFQNYLSAIVKDNK</sequence>
<name>A0A0N5AGD1_9BILA</name>
<protein>
    <submittedName>
        <fullName evidence="2">Uncharacterized protein</fullName>
    </submittedName>
</protein>
<dbReference type="AlphaFoldDB" id="A0A0N5AGD1"/>
<organism evidence="1 2">
    <name type="scientific">Syphacia muris</name>
    <dbReference type="NCBI Taxonomy" id="451379"/>
    <lineage>
        <taxon>Eukaryota</taxon>
        <taxon>Metazoa</taxon>
        <taxon>Ecdysozoa</taxon>
        <taxon>Nematoda</taxon>
        <taxon>Chromadorea</taxon>
        <taxon>Rhabditida</taxon>
        <taxon>Spirurina</taxon>
        <taxon>Oxyuridomorpha</taxon>
        <taxon>Oxyuroidea</taxon>
        <taxon>Oxyuridae</taxon>
        <taxon>Syphacia</taxon>
    </lineage>
</organism>
<reference evidence="2" key="1">
    <citation type="submission" date="2017-02" db="UniProtKB">
        <authorList>
            <consortium name="WormBaseParasite"/>
        </authorList>
    </citation>
    <scope>IDENTIFICATION</scope>
</reference>
<evidence type="ECO:0000313" key="2">
    <source>
        <dbReference type="WBParaSite" id="SMUV_0000337401-mRNA-1"/>
    </source>
</evidence>
<proteinExistence type="predicted"/>
<dbReference type="WBParaSite" id="SMUV_0000337401-mRNA-1">
    <property type="protein sequence ID" value="SMUV_0000337401-mRNA-1"/>
    <property type="gene ID" value="SMUV_0000337401"/>
</dbReference>
<dbReference type="Pfam" id="PF17305">
    <property type="entry name" value="DUF5354"/>
    <property type="match status" value="1"/>
</dbReference>
<keyword evidence="1" id="KW-1185">Reference proteome</keyword>
<evidence type="ECO:0000313" key="1">
    <source>
        <dbReference type="Proteomes" id="UP000046393"/>
    </source>
</evidence>
<accession>A0A0N5AGD1</accession>
<dbReference type="Proteomes" id="UP000046393">
    <property type="component" value="Unplaced"/>
</dbReference>